<comment type="caution">
    <text evidence="1">The sequence shown here is derived from an EMBL/GenBank/DDBJ whole genome shotgun (WGS) entry which is preliminary data.</text>
</comment>
<organism evidence="1">
    <name type="scientific">Cladocopium goreaui</name>
    <dbReference type="NCBI Taxonomy" id="2562237"/>
    <lineage>
        <taxon>Eukaryota</taxon>
        <taxon>Sar</taxon>
        <taxon>Alveolata</taxon>
        <taxon>Dinophyceae</taxon>
        <taxon>Suessiales</taxon>
        <taxon>Symbiodiniaceae</taxon>
        <taxon>Cladocopium</taxon>
    </lineage>
</organism>
<evidence type="ECO:0000313" key="2">
    <source>
        <dbReference type="EMBL" id="CAL4777989.1"/>
    </source>
</evidence>
<reference evidence="2 3" key="2">
    <citation type="submission" date="2024-05" db="EMBL/GenBank/DDBJ databases">
        <authorList>
            <person name="Chen Y."/>
            <person name="Shah S."/>
            <person name="Dougan E. K."/>
            <person name="Thang M."/>
            <person name="Chan C."/>
        </authorList>
    </citation>
    <scope>NUCLEOTIDE SEQUENCE [LARGE SCALE GENOMIC DNA]</scope>
</reference>
<protein>
    <submittedName>
        <fullName evidence="1">Uncharacterized protein</fullName>
    </submittedName>
</protein>
<dbReference type="Proteomes" id="UP001152797">
    <property type="component" value="Unassembled WGS sequence"/>
</dbReference>
<dbReference type="OrthoDB" id="405855at2759"/>
<evidence type="ECO:0000313" key="1">
    <source>
        <dbReference type="EMBL" id="CAI3990677.1"/>
    </source>
</evidence>
<dbReference type="EMBL" id="CAMXCT020001502">
    <property type="protein sequence ID" value="CAL1144052.1"/>
    <property type="molecule type" value="Genomic_DNA"/>
</dbReference>
<reference evidence="1" key="1">
    <citation type="submission" date="2022-10" db="EMBL/GenBank/DDBJ databases">
        <authorList>
            <person name="Chen Y."/>
            <person name="Dougan E. K."/>
            <person name="Chan C."/>
            <person name="Rhodes N."/>
            <person name="Thang M."/>
        </authorList>
    </citation>
    <scope>NUCLEOTIDE SEQUENCE</scope>
</reference>
<dbReference type="EMBL" id="CAMXCT030001502">
    <property type="protein sequence ID" value="CAL4777989.1"/>
    <property type="molecule type" value="Genomic_DNA"/>
</dbReference>
<name>A0A9P1CEB8_9DINO</name>
<dbReference type="EMBL" id="CAMXCT010001502">
    <property type="protein sequence ID" value="CAI3990677.1"/>
    <property type="molecule type" value="Genomic_DNA"/>
</dbReference>
<gene>
    <name evidence="1" type="ORF">C1SCF055_LOCUS17647</name>
</gene>
<keyword evidence="3" id="KW-1185">Reference proteome</keyword>
<dbReference type="AlphaFoldDB" id="A0A9P1CEB8"/>
<accession>A0A9P1CEB8</accession>
<evidence type="ECO:0000313" key="3">
    <source>
        <dbReference type="Proteomes" id="UP001152797"/>
    </source>
</evidence>
<sequence>MKAHCCATQQVGCRPMEFHCKEADGWEQKWSSKQKAFCCATTGKGCEKAPFKCHTSSVNQPILWEKERREWCCLHAKVGCPSFQAPYNCKSGTIKSRAEWSPGKKQWCCDHFFTGCGEERKKLYDCKVTSAHAIAAWPDLQKAWCCHNEQVGCSSGHIMAKYDCADGYSNWQRGWSSQKKDWCCAKAGKGCEKHYDCEKAQSPEEKEFCGSASFDCKAGYNHWKVLWTSAKKDWCCSAYGRGCAANDAYDCSHTDQLHTWSESQIMWCCQHRRAGCGAKHQFDCFAGYDNWKEGWSSTKMVYCCDQFGMGCERDGDHYEHLEELHISSSDDYDCTAGYDNWQKGWSQDKQSFCCGKYKLGCPKGWSQHQVHFGHHWSSDWSRLGHHVWATHKSHHSHHHGPIKYDCVTDYEHWQVSWSSKRAKFCCQTYSVACDKGHT</sequence>
<proteinExistence type="predicted"/>